<dbReference type="OrthoDB" id="9795813at2"/>
<dbReference type="NCBIfam" id="TIGR02357">
    <property type="entry name" value="ECF_ThiT_YuaJ"/>
    <property type="match status" value="1"/>
</dbReference>
<protein>
    <submittedName>
        <fullName evidence="2">Thiamine biosynthesis protein ThiT</fullName>
    </submittedName>
</protein>
<keyword evidence="1" id="KW-0472">Membrane</keyword>
<dbReference type="EMBL" id="JOTP01000001">
    <property type="protein sequence ID" value="KEP28384.1"/>
    <property type="molecule type" value="Genomic_DNA"/>
</dbReference>
<dbReference type="Proteomes" id="UP000028091">
    <property type="component" value="Unassembled WGS sequence"/>
</dbReference>
<accession>A0A081LGK8</accession>
<keyword evidence="1" id="KW-1133">Transmembrane helix</keyword>
<evidence type="ECO:0000313" key="2">
    <source>
        <dbReference type="EMBL" id="KEP28384.1"/>
    </source>
</evidence>
<feature type="transmembrane region" description="Helical" evidence="1">
    <location>
        <begin position="39"/>
        <end position="66"/>
    </location>
</feature>
<feature type="transmembrane region" description="Helical" evidence="1">
    <location>
        <begin position="163"/>
        <end position="187"/>
    </location>
</feature>
<feature type="transmembrane region" description="Helical" evidence="1">
    <location>
        <begin position="116"/>
        <end position="143"/>
    </location>
</feature>
<feature type="transmembrane region" description="Helical" evidence="1">
    <location>
        <begin position="86"/>
        <end position="104"/>
    </location>
</feature>
<keyword evidence="1" id="KW-0812">Transmembrane</keyword>
<keyword evidence="3" id="KW-1185">Reference proteome</keyword>
<gene>
    <name evidence="2" type="ORF">BA70_02000</name>
</gene>
<dbReference type="RefSeq" id="WP_034317402.1">
    <property type="nucleotide sequence ID" value="NZ_JOTP01000001.1"/>
</dbReference>
<proteinExistence type="predicted"/>
<dbReference type="Gene3D" id="1.10.1760.20">
    <property type="match status" value="1"/>
</dbReference>
<evidence type="ECO:0000313" key="3">
    <source>
        <dbReference type="Proteomes" id="UP000028091"/>
    </source>
</evidence>
<dbReference type="GO" id="GO:0005886">
    <property type="term" value="C:plasma membrane"/>
    <property type="evidence" value="ECO:0007669"/>
    <property type="project" value="InterPro"/>
</dbReference>
<dbReference type="GO" id="GO:0015234">
    <property type="term" value="F:thiamine transmembrane transporter activity"/>
    <property type="evidence" value="ECO:0007669"/>
    <property type="project" value="InterPro"/>
</dbReference>
<evidence type="ECO:0000256" key="1">
    <source>
        <dbReference type="SAM" id="Phobius"/>
    </source>
</evidence>
<comment type="caution">
    <text evidence="2">The sequence shown here is derived from an EMBL/GenBank/DDBJ whole genome shotgun (WGS) entry which is preliminary data.</text>
</comment>
<dbReference type="AlphaFoldDB" id="A0A081LGK8"/>
<reference evidence="2 3" key="1">
    <citation type="submission" date="2012-09" db="EMBL/GenBank/DDBJ databases">
        <title>Genome Sequence of Bacillus sp. DW5-4.</title>
        <authorList>
            <person name="Lai Q."/>
            <person name="Liu Y."/>
            <person name="Shao Z."/>
        </authorList>
    </citation>
    <scope>NUCLEOTIDE SEQUENCE [LARGE SCALE GENOMIC DNA]</scope>
    <source>
        <strain evidence="2 3">DW5-4</strain>
    </source>
</reference>
<dbReference type="InterPro" id="IPR012651">
    <property type="entry name" value="Thia_Transptr_ThiT"/>
</dbReference>
<feature type="transmembrane region" description="Helical" evidence="1">
    <location>
        <begin position="6"/>
        <end position="27"/>
    </location>
</feature>
<sequence>MQQSNQLVRLMEIAIMTSLALVLDYLSGLFLRMPNGGSIALIMIPVILMSIRWGLSTGFIIGVLIAGLQLMNSPIIATPVQGFLDYFVASVVICLSGLFSGLIKKAIQDKKRKKQFFYIILSVFIASFFRLLTFFISGVVFFSQYAPKGTPGWVYSLIYNSTYMVPSFIICSIVLCLLIPSASRLVFPHQK</sequence>
<organism evidence="2 3">
    <name type="scientific">Bacillus zhangzhouensis</name>
    <dbReference type="NCBI Taxonomy" id="1178540"/>
    <lineage>
        <taxon>Bacteria</taxon>
        <taxon>Bacillati</taxon>
        <taxon>Bacillota</taxon>
        <taxon>Bacilli</taxon>
        <taxon>Bacillales</taxon>
        <taxon>Bacillaceae</taxon>
        <taxon>Bacillus</taxon>
    </lineage>
</organism>
<dbReference type="eggNOG" id="COG3859">
    <property type="taxonomic scope" value="Bacteria"/>
</dbReference>
<dbReference type="Pfam" id="PF09515">
    <property type="entry name" value="Thia_YuaJ"/>
    <property type="match status" value="1"/>
</dbReference>
<name>A0A081LGK8_9BACI</name>